<dbReference type="GO" id="GO:0009073">
    <property type="term" value="P:aromatic amino acid family biosynthetic process"/>
    <property type="evidence" value="ECO:0007669"/>
    <property type="project" value="UniProtKB-KW"/>
</dbReference>
<evidence type="ECO:0000256" key="2">
    <source>
        <dbReference type="ARBA" id="ARBA00004811"/>
    </source>
</evidence>
<dbReference type="GO" id="GO:0008652">
    <property type="term" value="P:amino acid biosynthetic process"/>
    <property type="evidence" value="ECO:0007669"/>
    <property type="project" value="UniProtKB-KW"/>
</dbReference>
<evidence type="ECO:0000256" key="1">
    <source>
        <dbReference type="ARBA" id="ARBA00002174"/>
    </source>
</evidence>
<keyword evidence="12" id="KW-1185">Reference proteome</keyword>
<dbReference type="GO" id="GO:0009423">
    <property type="term" value="P:chorismate biosynthetic process"/>
    <property type="evidence" value="ECO:0007669"/>
    <property type="project" value="UniProtKB-UniRule"/>
</dbReference>
<proteinExistence type="inferred from homology"/>
<evidence type="ECO:0000256" key="7">
    <source>
        <dbReference type="ARBA" id="ARBA00023141"/>
    </source>
</evidence>
<dbReference type="FunFam" id="3.65.10.10:FF:000006">
    <property type="entry name" value="3-phosphoshikimate 1-carboxyvinyltransferase"/>
    <property type="match status" value="1"/>
</dbReference>
<dbReference type="PANTHER" id="PTHR21090:SF5">
    <property type="entry name" value="PENTAFUNCTIONAL AROM POLYPEPTIDE"/>
    <property type="match status" value="1"/>
</dbReference>
<comment type="subunit">
    <text evidence="9">Monomer.</text>
</comment>
<dbReference type="CDD" id="cd01556">
    <property type="entry name" value="EPSP_synthase"/>
    <property type="match status" value="1"/>
</dbReference>
<dbReference type="PIRSF" id="PIRSF000505">
    <property type="entry name" value="EPSPS"/>
    <property type="match status" value="1"/>
</dbReference>
<protein>
    <recommendedName>
        <fullName evidence="9">3-phosphoshikimate 1-carboxyvinyltransferase</fullName>
        <ecNumber evidence="9">2.5.1.19</ecNumber>
    </recommendedName>
    <alternativeName>
        <fullName evidence="9">5-enolpyruvylshikimate-3-phosphate synthase</fullName>
        <shortName evidence="9">EPSP synthase</shortName>
        <shortName evidence="9">EPSPS</shortName>
    </alternativeName>
</protein>
<organism evidence="11 12">
    <name type="scientific">Haloferula luteola</name>
    <dbReference type="NCBI Taxonomy" id="595692"/>
    <lineage>
        <taxon>Bacteria</taxon>
        <taxon>Pseudomonadati</taxon>
        <taxon>Verrucomicrobiota</taxon>
        <taxon>Verrucomicrobiia</taxon>
        <taxon>Verrucomicrobiales</taxon>
        <taxon>Verrucomicrobiaceae</taxon>
        <taxon>Haloferula</taxon>
    </lineage>
</organism>
<dbReference type="PROSITE" id="PS00885">
    <property type="entry name" value="EPSP_SYNTHASE_2"/>
    <property type="match status" value="1"/>
</dbReference>
<feature type="binding site" evidence="9">
    <location>
        <position position="134"/>
    </location>
    <ligand>
        <name>phosphoenolpyruvate</name>
        <dbReference type="ChEBI" id="CHEBI:58702"/>
    </ligand>
</feature>
<feature type="binding site" evidence="9">
    <location>
        <position position="330"/>
    </location>
    <ligand>
        <name>3-phosphoshikimate</name>
        <dbReference type="ChEBI" id="CHEBI:145989"/>
    </ligand>
</feature>
<evidence type="ECO:0000256" key="5">
    <source>
        <dbReference type="ARBA" id="ARBA00022605"/>
    </source>
</evidence>
<keyword evidence="4 9" id="KW-0963">Cytoplasm</keyword>
<comment type="caution">
    <text evidence="11">The sequence shown here is derived from an EMBL/GenBank/DDBJ whole genome shotgun (WGS) entry which is preliminary data.</text>
</comment>
<reference evidence="11 12" key="1">
    <citation type="submission" date="2020-08" db="EMBL/GenBank/DDBJ databases">
        <title>Genomic Encyclopedia of Type Strains, Phase IV (KMG-IV): sequencing the most valuable type-strain genomes for metagenomic binning, comparative biology and taxonomic classification.</title>
        <authorList>
            <person name="Goeker M."/>
        </authorList>
    </citation>
    <scope>NUCLEOTIDE SEQUENCE [LARGE SCALE GENOMIC DNA]</scope>
    <source>
        <strain evidence="11 12">YC6886</strain>
    </source>
</reference>
<feature type="binding site" evidence="9">
    <location>
        <position position="403"/>
    </location>
    <ligand>
        <name>phosphoenolpyruvate</name>
        <dbReference type="ChEBI" id="CHEBI:58702"/>
    </ligand>
</feature>
<dbReference type="SUPFAM" id="SSF55205">
    <property type="entry name" value="EPT/RTPC-like"/>
    <property type="match status" value="1"/>
</dbReference>
<feature type="domain" description="Enolpyruvate transferase" evidence="10">
    <location>
        <begin position="19"/>
        <end position="436"/>
    </location>
</feature>
<dbReference type="HAMAP" id="MF_00210">
    <property type="entry name" value="EPSP_synth"/>
    <property type="match status" value="1"/>
</dbReference>
<dbReference type="InterPro" id="IPR006264">
    <property type="entry name" value="EPSP_synthase"/>
</dbReference>
<dbReference type="GO" id="GO:0003866">
    <property type="term" value="F:3-phosphoshikimate 1-carboxyvinyltransferase activity"/>
    <property type="evidence" value="ECO:0007669"/>
    <property type="project" value="UniProtKB-UniRule"/>
</dbReference>
<name>A0A840V379_9BACT</name>
<comment type="catalytic activity">
    <reaction evidence="8">
        <text>3-phosphoshikimate + phosphoenolpyruvate = 5-O-(1-carboxyvinyl)-3-phosphoshikimate + phosphate</text>
        <dbReference type="Rhea" id="RHEA:21256"/>
        <dbReference type="ChEBI" id="CHEBI:43474"/>
        <dbReference type="ChEBI" id="CHEBI:57701"/>
        <dbReference type="ChEBI" id="CHEBI:58702"/>
        <dbReference type="ChEBI" id="CHEBI:145989"/>
        <dbReference type="EC" id="2.5.1.19"/>
    </reaction>
    <physiologicalReaction direction="left-to-right" evidence="8">
        <dbReference type="Rhea" id="RHEA:21257"/>
    </physiologicalReaction>
</comment>
<dbReference type="GO" id="GO:0005737">
    <property type="term" value="C:cytoplasm"/>
    <property type="evidence" value="ECO:0007669"/>
    <property type="project" value="UniProtKB-SubCell"/>
</dbReference>
<dbReference type="PANTHER" id="PTHR21090">
    <property type="entry name" value="AROM/DEHYDROQUINATE SYNTHASE"/>
    <property type="match status" value="1"/>
</dbReference>
<dbReference type="FunFam" id="3.65.10.10:FF:000005">
    <property type="entry name" value="3-phosphoshikimate 1-carboxyvinyltransferase"/>
    <property type="match status" value="1"/>
</dbReference>
<comment type="subcellular location">
    <subcellularLocation>
        <location evidence="9">Cytoplasm</location>
    </subcellularLocation>
</comment>
<evidence type="ECO:0000313" key="11">
    <source>
        <dbReference type="EMBL" id="MBB5352442.1"/>
    </source>
</evidence>
<comment type="function">
    <text evidence="1 9">Catalyzes the transfer of the enolpyruvyl moiety of phosphoenolpyruvate (PEP) to the 5-hydroxyl of shikimate-3-phosphate (S3P) to produce enolpyruvyl shikimate-3-phosphate and inorganic phosphate.</text>
</comment>
<feature type="binding site" evidence="9">
    <location>
        <position position="33"/>
    </location>
    <ligand>
        <name>3-phosphoshikimate</name>
        <dbReference type="ChEBI" id="CHEBI:145989"/>
    </ligand>
</feature>
<feature type="binding site" evidence="9">
    <location>
        <position position="28"/>
    </location>
    <ligand>
        <name>3-phosphoshikimate</name>
        <dbReference type="ChEBI" id="CHEBI:145989"/>
    </ligand>
</feature>
<feature type="binding site" evidence="9">
    <location>
        <position position="106"/>
    </location>
    <ligand>
        <name>phosphoenolpyruvate</name>
        <dbReference type="ChEBI" id="CHEBI:58702"/>
    </ligand>
</feature>
<sequence length="460" mass="49009">MSAVDTMSHFEVKPIRTFDVALEVPGDKSMSHRAAMIAGLASGTSKITGFLPSEDCVNTLGAMQACGVECQVLEELPEFGPVAMEIEGRSMKLSPSLRPIDCGNSGTGMRLLAGLFAGQDFSTELFGDASLSGRPMGRIIRPLGEMGARIEALGAKEGCAPLKISPGELEPISYVLPMASAQVKSAVLLAGLFCQGVTEVVQPALTRDHTERMFEAFGVKVGTDETGLRITLEGGQVPKAREFHVPGDISSAAFWVVAAAARPGAKLVIRRVGLNPTRTAILDAIERMGATVIRRPAADIQGEPYGEIEVHGAHLKGTDLLPEEIPNLIDEIPVLAVAAALAEGTTRIRHARELRVKETDRVATTVTNLRAMGAQVEEFDDGMEIVGGRPLKGAEMDSFGDHRIAMAFAIAGLFADGPSRILNTECVRTSYPGFDHHLAAVCREATEETDYQLPTRAPQA</sequence>
<comment type="pathway">
    <text evidence="2 9">Metabolic intermediate biosynthesis; chorismate biosynthesis; chorismate from D-erythrose 4-phosphate and phosphoenolpyruvate: step 6/7.</text>
</comment>
<evidence type="ECO:0000259" key="10">
    <source>
        <dbReference type="Pfam" id="PF00275"/>
    </source>
</evidence>
<evidence type="ECO:0000256" key="8">
    <source>
        <dbReference type="ARBA" id="ARBA00044633"/>
    </source>
</evidence>
<evidence type="ECO:0000256" key="3">
    <source>
        <dbReference type="ARBA" id="ARBA00009948"/>
    </source>
</evidence>
<dbReference type="InterPro" id="IPR013792">
    <property type="entry name" value="RNA3'P_cycl/enolpyr_Trfase_a/b"/>
</dbReference>
<dbReference type="UniPathway" id="UPA00053">
    <property type="reaction ID" value="UER00089"/>
</dbReference>
<dbReference type="PROSITE" id="PS00104">
    <property type="entry name" value="EPSP_SYNTHASE_1"/>
    <property type="match status" value="1"/>
</dbReference>
<dbReference type="InterPro" id="IPR001986">
    <property type="entry name" value="Enolpyruvate_Tfrase_dom"/>
</dbReference>
<evidence type="ECO:0000256" key="6">
    <source>
        <dbReference type="ARBA" id="ARBA00022679"/>
    </source>
</evidence>
<feature type="binding site" evidence="9">
    <location>
        <position position="29"/>
    </location>
    <ligand>
        <name>3-phosphoshikimate</name>
        <dbReference type="ChEBI" id="CHEBI:145989"/>
    </ligand>
</feature>
<accession>A0A840V379</accession>
<dbReference type="RefSeq" id="WP_246418076.1">
    <property type="nucleotide sequence ID" value="NZ_JACHFD010000012.1"/>
</dbReference>
<feature type="binding site" evidence="9">
    <location>
        <position position="182"/>
    </location>
    <ligand>
        <name>3-phosphoshikimate</name>
        <dbReference type="ChEBI" id="CHEBI:145989"/>
    </ligand>
</feature>
<dbReference type="EC" id="2.5.1.19" evidence="9"/>
<evidence type="ECO:0000256" key="4">
    <source>
        <dbReference type="ARBA" id="ARBA00022490"/>
    </source>
</evidence>
<dbReference type="NCBIfam" id="TIGR01356">
    <property type="entry name" value="aroA"/>
    <property type="match status" value="1"/>
</dbReference>
<dbReference type="InterPro" id="IPR036968">
    <property type="entry name" value="Enolpyruvate_Tfrase_sf"/>
</dbReference>
<dbReference type="EMBL" id="JACHFD010000012">
    <property type="protein sequence ID" value="MBB5352442.1"/>
    <property type="molecule type" value="Genomic_DNA"/>
</dbReference>
<keyword evidence="5 9" id="KW-0028">Amino-acid biosynthesis</keyword>
<feature type="binding site" evidence="9">
    <location>
        <position position="361"/>
    </location>
    <ligand>
        <name>phosphoenolpyruvate</name>
        <dbReference type="ChEBI" id="CHEBI:58702"/>
    </ligand>
</feature>
<dbReference type="InterPro" id="IPR023193">
    <property type="entry name" value="EPSP_synthase_CS"/>
</dbReference>
<keyword evidence="7 9" id="KW-0057">Aromatic amino acid biosynthesis</keyword>
<dbReference type="Pfam" id="PF00275">
    <property type="entry name" value="EPSP_synthase"/>
    <property type="match status" value="1"/>
</dbReference>
<feature type="binding site" evidence="9">
    <location>
        <position position="28"/>
    </location>
    <ligand>
        <name>phosphoenolpyruvate</name>
        <dbReference type="ChEBI" id="CHEBI:58702"/>
    </ligand>
</feature>
<feature type="active site" description="Proton acceptor" evidence="9">
    <location>
        <position position="330"/>
    </location>
</feature>
<dbReference type="AlphaFoldDB" id="A0A840V379"/>
<comment type="caution">
    <text evidence="9">Lacks conserved residue(s) required for the propagation of feature annotation.</text>
</comment>
<evidence type="ECO:0000313" key="12">
    <source>
        <dbReference type="Proteomes" id="UP000557717"/>
    </source>
</evidence>
<feature type="binding site" evidence="9">
    <location>
        <position position="180"/>
    </location>
    <ligand>
        <name>3-phosphoshikimate</name>
        <dbReference type="ChEBI" id="CHEBI:145989"/>
    </ligand>
</feature>
<comment type="similarity">
    <text evidence="3 9">Belongs to the EPSP synthase family.</text>
</comment>
<keyword evidence="6 9" id="KW-0808">Transferase</keyword>
<feature type="binding site" evidence="9">
    <location>
        <position position="182"/>
    </location>
    <ligand>
        <name>phosphoenolpyruvate</name>
        <dbReference type="ChEBI" id="CHEBI:58702"/>
    </ligand>
</feature>
<feature type="binding site" evidence="9">
    <location>
        <position position="357"/>
    </location>
    <ligand>
        <name>3-phosphoshikimate</name>
        <dbReference type="ChEBI" id="CHEBI:145989"/>
    </ligand>
</feature>
<dbReference type="Gene3D" id="3.65.10.10">
    <property type="entry name" value="Enolpyruvate transferase domain"/>
    <property type="match status" value="2"/>
</dbReference>
<dbReference type="Proteomes" id="UP000557717">
    <property type="component" value="Unassembled WGS sequence"/>
</dbReference>
<evidence type="ECO:0000256" key="9">
    <source>
        <dbReference type="HAMAP-Rule" id="MF_00210"/>
    </source>
</evidence>
<gene>
    <name evidence="9" type="primary">aroA</name>
    <name evidence="11" type="ORF">HNR46_002687</name>
</gene>